<name>A0A420VTX8_9SPHI</name>
<keyword evidence="2" id="KW-1185">Reference proteome</keyword>
<evidence type="ECO:0000313" key="2">
    <source>
        <dbReference type="Proteomes" id="UP000282423"/>
    </source>
</evidence>
<reference evidence="1 2" key="1">
    <citation type="submission" date="2018-10" db="EMBL/GenBank/DDBJ databases">
        <title>Sphingobacterium sp. M05W1-28.</title>
        <authorList>
            <person name="Cai H."/>
        </authorList>
    </citation>
    <scope>NUCLEOTIDE SEQUENCE [LARGE SCALE GENOMIC DNA]</scope>
    <source>
        <strain evidence="1 2">M05W1-28</strain>
    </source>
</reference>
<evidence type="ECO:0000313" key="1">
    <source>
        <dbReference type="EMBL" id="RKO69717.1"/>
    </source>
</evidence>
<accession>A0A420VTX8</accession>
<dbReference type="AlphaFoldDB" id="A0A420VTX8"/>
<proteinExistence type="predicted"/>
<comment type="caution">
    <text evidence="1">The sequence shown here is derived from an EMBL/GenBank/DDBJ whole genome shotgun (WGS) entry which is preliminary data.</text>
</comment>
<sequence length="73" mass="8583">MKQPDKSIKAFYAALQRNLKKIPDLRNSLTTGTKKHYYLPTSKTIIPQNAHCRLVKVPWEEHCPRLSMVYKQE</sequence>
<dbReference type="EMBL" id="RBWS01000017">
    <property type="protein sequence ID" value="RKO69717.1"/>
    <property type="molecule type" value="Genomic_DNA"/>
</dbReference>
<gene>
    <name evidence="1" type="ORF">D7322_20850</name>
</gene>
<dbReference type="OrthoDB" id="2600117at2"/>
<dbReference type="RefSeq" id="WP_121126166.1">
    <property type="nucleotide sequence ID" value="NZ_RBWS01000017.1"/>
</dbReference>
<protein>
    <submittedName>
        <fullName evidence="1">Uncharacterized protein</fullName>
    </submittedName>
</protein>
<organism evidence="1 2">
    <name type="scientific">Sphingobacterium puteale</name>
    <dbReference type="NCBI Taxonomy" id="2420510"/>
    <lineage>
        <taxon>Bacteria</taxon>
        <taxon>Pseudomonadati</taxon>
        <taxon>Bacteroidota</taxon>
        <taxon>Sphingobacteriia</taxon>
        <taxon>Sphingobacteriales</taxon>
        <taxon>Sphingobacteriaceae</taxon>
        <taxon>Sphingobacterium</taxon>
    </lineage>
</organism>
<dbReference type="Proteomes" id="UP000282423">
    <property type="component" value="Unassembled WGS sequence"/>
</dbReference>